<evidence type="ECO:0000313" key="1">
    <source>
        <dbReference type="EMBL" id="CAA7401994.1"/>
    </source>
</evidence>
<gene>
    <name evidence="1" type="ORF">SI8410_09012672</name>
</gene>
<dbReference type="EMBL" id="LR746272">
    <property type="protein sequence ID" value="CAA7401994.1"/>
    <property type="molecule type" value="Genomic_DNA"/>
</dbReference>
<keyword evidence="2" id="KW-1185">Reference proteome</keyword>
<accession>A0A7I8KYF6</accession>
<name>A0A7I8KYF6_SPIIN</name>
<dbReference type="AlphaFoldDB" id="A0A7I8KYF6"/>
<proteinExistence type="predicted"/>
<organism evidence="1 2">
    <name type="scientific">Spirodela intermedia</name>
    <name type="common">Intermediate duckweed</name>
    <dbReference type="NCBI Taxonomy" id="51605"/>
    <lineage>
        <taxon>Eukaryota</taxon>
        <taxon>Viridiplantae</taxon>
        <taxon>Streptophyta</taxon>
        <taxon>Embryophyta</taxon>
        <taxon>Tracheophyta</taxon>
        <taxon>Spermatophyta</taxon>
        <taxon>Magnoliopsida</taxon>
        <taxon>Liliopsida</taxon>
        <taxon>Araceae</taxon>
        <taxon>Lemnoideae</taxon>
        <taxon>Spirodela</taxon>
    </lineage>
</organism>
<reference evidence="1" key="1">
    <citation type="submission" date="2020-02" db="EMBL/GenBank/DDBJ databases">
        <authorList>
            <person name="Scholz U."/>
            <person name="Mascher M."/>
            <person name="Fiebig A."/>
        </authorList>
    </citation>
    <scope>NUCLEOTIDE SEQUENCE</scope>
</reference>
<protein>
    <submittedName>
        <fullName evidence="1">Uncharacterized protein</fullName>
    </submittedName>
</protein>
<dbReference type="Proteomes" id="UP000663760">
    <property type="component" value="Chromosome 9"/>
</dbReference>
<evidence type="ECO:0000313" key="2">
    <source>
        <dbReference type="Proteomes" id="UP000663760"/>
    </source>
</evidence>
<sequence>MRKREKWVVKSSLAAITRQSGKIRLSEWKNNNFVTIRRLSPNREELDGGGAHVGHVSRSFILKSTQQEEALHRIWYTLRR</sequence>